<evidence type="ECO:0000313" key="2">
    <source>
        <dbReference type="Proteomes" id="UP000789860"/>
    </source>
</evidence>
<protein>
    <submittedName>
        <fullName evidence="1">8186_t:CDS:1</fullName>
    </submittedName>
</protein>
<reference evidence="1" key="1">
    <citation type="submission" date="2021-06" db="EMBL/GenBank/DDBJ databases">
        <authorList>
            <person name="Kallberg Y."/>
            <person name="Tangrot J."/>
            <person name="Rosling A."/>
        </authorList>
    </citation>
    <scope>NUCLEOTIDE SEQUENCE</scope>
    <source>
        <strain evidence="1">AU212A</strain>
    </source>
</reference>
<comment type="caution">
    <text evidence="1">The sequence shown here is derived from an EMBL/GenBank/DDBJ whole genome shotgun (WGS) entry which is preliminary data.</text>
</comment>
<proteinExistence type="predicted"/>
<gene>
    <name evidence="1" type="ORF">SCALOS_LOCUS6657</name>
</gene>
<name>A0ACA9MJ87_9GLOM</name>
<feature type="non-terminal residue" evidence="1">
    <location>
        <position position="1"/>
    </location>
</feature>
<sequence>SLGFIGIDDKCILSDDQIKVIFEASRKKFIEIRSQSLLFFGFRSCAKEIPDLKSAIKNLFEYVEHKISNSSNSMIDEKDLPLEIPARD</sequence>
<evidence type="ECO:0000313" key="1">
    <source>
        <dbReference type="EMBL" id="CAG8593211.1"/>
    </source>
</evidence>
<dbReference type="Proteomes" id="UP000789860">
    <property type="component" value="Unassembled WGS sequence"/>
</dbReference>
<organism evidence="1 2">
    <name type="scientific">Scutellospora calospora</name>
    <dbReference type="NCBI Taxonomy" id="85575"/>
    <lineage>
        <taxon>Eukaryota</taxon>
        <taxon>Fungi</taxon>
        <taxon>Fungi incertae sedis</taxon>
        <taxon>Mucoromycota</taxon>
        <taxon>Glomeromycotina</taxon>
        <taxon>Glomeromycetes</taxon>
        <taxon>Diversisporales</taxon>
        <taxon>Gigasporaceae</taxon>
        <taxon>Scutellospora</taxon>
    </lineage>
</organism>
<keyword evidence="2" id="KW-1185">Reference proteome</keyword>
<accession>A0ACA9MJ87</accession>
<dbReference type="EMBL" id="CAJVPM010013177">
    <property type="protein sequence ID" value="CAG8593211.1"/>
    <property type="molecule type" value="Genomic_DNA"/>
</dbReference>